<sequence length="118" mass="13428">MIIDEKMSSAEEYREVSEGFGTEEDEDLFEIDLEAVNCIPQPHYWENYYTCTGNIALLANCLLPISDISSAVPVVSFVGSTNVLFITEPTSLEEYLGLPFFGILDQKMEAKFHFQFQR</sequence>
<protein>
    <submittedName>
        <fullName evidence="1">Uncharacterized protein</fullName>
    </submittedName>
</protein>
<keyword evidence="2" id="KW-1185">Reference proteome</keyword>
<evidence type="ECO:0000313" key="2">
    <source>
        <dbReference type="Proteomes" id="UP001359559"/>
    </source>
</evidence>
<evidence type="ECO:0000313" key="1">
    <source>
        <dbReference type="EMBL" id="KAK7278650.1"/>
    </source>
</evidence>
<dbReference type="EMBL" id="JAYKXN010000006">
    <property type="protein sequence ID" value="KAK7278650.1"/>
    <property type="molecule type" value="Genomic_DNA"/>
</dbReference>
<organism evidence="1 2">
    <name type="scientific">Clitoria ternatea</name>
    <name type="common">Butterfly pea</name>
    <dbReference type="NCBI Taxonomy" id="43366"/>
    <lineage>
        <taxon>Eukaryota</taxon>
        <taxon>Viridiplantae</taxon>
        <taxon>Streptophyta</taxon>
        <taxon>Embryophyta</taxon>
        <taxon>Tracheophyta</taxon>
        <taxon>Spermatophyta</taxon>
        <taxon>Magnoliopsida</taxon>
        <taxon>eudicotyledons</taxon>
        <taxon>Gunneridae</taxon>
        <taxon>Pentapetalae</taxon>
        <taxon>rosids</taxon>
        <taxon>fabids</taxon>
        <taxon>Fabales</taxon>
        <taxon>Fabaceae</taxon>
        <taxon>Papilionoideae</taxon>
        <taxon>50 kb inversion clade</taxon>
        <taxon>NPAAA clade</taxon>
        <taxon>indigoferoid/millettioid clade</taxon>
        <taxon>Phaseoleae</taxon>
        <taxon>Clitoria</taxon>
    </lineage>
</organism>
<comment type="caution">
    <text evidence="1">The sequence shown here is derived from an EMBL/GenBank/DDBJ whole genome shotgun (WGS) entry which is preliminary data.</text>
</comment>
<dbReference type="Proteomes" id="UP001359559">
    <property type="component" value="Unassembled WGS sequence"/>
</dbReference>
<dbReference type="AlphaFoldDB" id="A0AAN9IIM7"/>
<proteinExistence type="predicted"/>
<accession>A0AAN9IIM7</accession>
<name>A0AAN9IIM7_CLITE</name>
<gene>
    <name evidence="1" type="ORF">RJT34_23684</name>
</gene>
<reference evidence="1 2" key="1">
    <citation type="submission" date="2024-01" db="EMBL/GenBank/DDBJ databases">
        <title>The genomes of 5 underutilized Papilionoideae crops provide insights into root nodulation and disease resistance.</title>
        <authorList>
            <person name="Yuan L."/>
        </authorList>
    </citation>
    <scope>NUCLEOTIDE SEQUENCE [LARGE SCALE GENOMIC DNA]</scope>
    <source>
        <strain evidence="1">LY-2023</strain>
        <tissue evidence="1">Leaf</tissue>
    </source>
</reference>